<dbReference type="Proteomes" id="UP000031512">
    <property type="component" value="Unassembled WGS sequence"/>
</dbReference>
<dbReference type="OrthoDB" id="367237at2759"/>
<dbReference type="KEGG" id="beq:BEWA_012240"/>
<comment type="caution">
    <text evidence="1">The sequence shown here is derived from an EMBL/GenBank/DDBJ whole genome shotgun (WGS) entry which is preliminary data.</text>
</comment>
<reference evidence="1 2" key="1">
    <citation type="journal article" date="2012" name="BMC Genomics">
        <title>Comparative genomic analysis and phylogenetic position of Theileria equi.</title>
        <authorList>
            <person name="Kappmeyer L.S."/>
            <person name="Thiagarajan M."/>
            <person name="Herndon D.R."/>
            <person name="Ramsay J.D."/>
            <person name="Caler E."/>
            <person name="Djikeng A."/>
            <person name="Gillespie J.J."/>
            <person name="Lau A.O."/>
            <person name="Roalson E.H."/>
            <person name="Silva J.C."/>
            <person name="Silva M.G."/>
            <person name="Suarez C.E."/>
            <person name="Ueti M.W."/>
            <person name="Nene V.M."/>
            <person name="Mealey R.H."/>
            <person name="Knowles D.P."/>
            <person name="Brayton K.A."/>
        </authorList>
    </citation>
    <scope>NUCLEOTIDE SEQUENCE [LARGE SCALE GENOMIC DNA]</scope>
    <source>
        <strain evidence="1 2">WA</strain>
    </source>
</reference>
<dbReference type="RefSeq" id="XP_004832117.1">
    <property type="nucleotide sequence ID" value="XM_004832060.1"/>
</dbReference>
<organism evidence="1 2">
    <name type="scientific">Theileria equi strain WA</name>
    <dbReference type="NCBI Taxonomy" id="1537102"/>
    <lineage>
        <taxon>Eukaryota</taxon>
        <taxon>Sar</taxon>
        <taxon>Alveolata</taxon>
        <taxon>Apicomplexa</taxon>
        <taxon>Aconoidasida</taxon>
        <taxon>Piroplasmida</taxon>
        <taxon>Theileriidae</taxon>
        <taxon>Theileria</taxon>
    </lineage>
</organism>
<evidence type="ECO:0000313" key="2">
    <source>
        <dbReference type="Proteomes" id="UP000031512"/>
    </source>
</evidence>
<evidence type="ECO:0000313" key="1">
    <source>
        <dbReference type="EMBL" id="EKX72665.1"/>
    </source>
</evidence>
<proteinExistence type="predicted"/>
<dbReference type="AlphaFoldDB" id="L1LBL8"/>
<keyword evidence="2" id="KW-1185">Reference proteome</keyword>
<dbReference type="VEuPathDB" id="PiroplasmaDB:BEWA_012240"/>
<dbReference type="eggNOG" id="ENOG502QXQX">
    <property type="taxonomic scope" value="Eukaryota"/>
</dbReference>
<sequence length="145" mass="16618">MDKWISQSHAIIQYGLAIEDLNSNIAKVIDLRPQSSQQGKRDSNVKISKDPKVPLTLRLLPNPRGYRHPMHLYKIRELEELANVVKSRKIAQEQPKSKKVVKKQKKKITSATPVNVCDVVGHKFEIFENFQECSICGTRVEVMKI</sequence>
<dbReference type="EMBL" id="ACOU01000004">
    <property type="protein sequence ID" value="EKX72665.1"/>
    <property type="molecule type" value="Genomic_DNA"/>
</dbReference>
<dbReference type="GeneID" id="15804300"/>
<name>L1LBL8_THEEQ</name>
<gene>
    <name evidence="1" type="ORF">BEWA_012240</name>
</gene>
<accession>L1LBL8</accession>
<protein>
    <submittedName>
        <fullName evidence="1">Uncharacterized protein</fullName>
    </submittedName>
</protein>